<keyword evidence="3" id="KW-1185">Reference proteome</keyword>
<dbReference type="EMBL" id="JBHSCX010000020">
    <property type="protein sequence ID" value="MFC4363484.1"/>
    <property type="molecule type" value="Genomic_DNA"/>
</dbReference>
<comment type="caution">
    <text evidence="2">The sequence shown here is derived from an EMBL/GenBank/DDBJ whole genome shotgun (WGS) entry which is preliminary data.</text>
</comment>
<feature type="compositionally biased region" description="Basic and acidic residues" evidence="1">
    <location>
        <begin position="50"/>
        <end position="66"/>
    </location>
</feature>
<evidence type="ECO:0000313" key="3">
    <source>
        <dbReference type="Proteomes" id="UP001595840"/>
    </source>
</evidence>
<dbReference type="RefSeq" id="WP_290261332.1">
    <property type="nucleotide sequence ID" value="NZ_JAUFQG010000004.1"/>
</dbReference>
<feature type="region of interest" description="Disordered" evidence="1">
    <location>
        <begin position="39"/>
        <end position="66"/>
    </location>
</feature>
<organism evidence="2 3">
    <name type="scientific">Simiduia curdlanivorans</name>
    <dbReference type="NCBI Taxonomy" id="1492769"/>
    <lineage>
        <taxon>Bacteria</taxon>
        <taxon>Pseudomonadati</taxon>
        <taxon>Pseudomonadota</taxon>
        <taxon>Gammaproteobacteria</taxon>
        <taxon>Cellvibrionales</taxon>
        <taxon>Cellvibrionaceae</taxon>
        <taxon>Simiduia</taxon>
    </lineage>
</organism>
<sequence>MDHERRQKPDLNEAVLISLDQLSQTLEVMAQVITRLKTQLAAPEPSQPSSHDRRSTDVKDLSQVRH</sequence>
<reference evidence="3" key="1">
    <citation type="journal article" date="2019" name="Int. J. Syst. Evol. Microbiol.">
        <title>The Global Catalogue of Microorganisms (GCM) 10K type strain sequencing project: providing services to taxonomists for standard genome sequencing and annotation.</title>
        <authorList>
            <consortium name="The Broad Institute Genomics Platform"/>
            <consortium name="The Broad Institute Genome Sequencing Center for Infectious Disease"/>
            <person name="Wu L."/>
            <person name="Ma J."/>
        </authorList>
    </citation>
    <scope>NUCLEOTIDE SEQUENCE [LARGE SCALE GENOMIC DNA]</scope>
    <source>
        <strain evidence="3">CECT 8570</strain>
    </source>
</reference>
<dbReference type="Proteomes" id="UP001595840">
    <property type="component" value="Unassembled WGS sequence"/>
</dbReference>
<evidence type="ECO:0000313" key="2">
    <source>
        <dbReference type="EMBL" id="MFC4363484.1"/>
    </source>
</evidence>
<name>A0ABV8V6K0_9GAMM</name>
<evidence type="ECO:0000256" key="1">
    <source>
        <dbReference type="SAM" id="MobiDB-lite"/>
    </source>
</evidence>
<gene>
    <name evidence="2" type="ORF">ACFOX3_14310</name>
</gene>
<proteinExistence type="predicted"/>
<protein>
    <submittedName>
        <fullName evidence="2">Uncharacterized protein</fullName>
    </submittedName>
</protein>
<accession>A0ABV8V6K0</accession>